<feature type="transmembrane region" description="Helical" evidence="6">
    <location>
        <begin position="196"/>
        <end position="214"/>
    </location>
</feature>
<evidence type="ECO:0000256" key="5">
    <source>
        <dbReference type="ARBA" id="ARBA00023136"/>
    </source>
</evidence>
<evidence type="ECO:0000256" key="6">
    <source>
        <dbReference type="RuleBase" id="RU363041"/>
    </source>
</evidence>
<comment type="caution">
    <text evidence="7">The sequence shown here is derived from an EMBL/GenBank/DDBJ whole genome shotgun (WGS) entry which is preliminary data.</text>
</comment>
<dbReference type="Proteomes" id="UP000471298">
    <property type="component" value="Unassembled WGS sequence"/>
</dbReference>
<dbReference type="GO" id="GO:0005886">
    <property type="term" value="C:plasma membrane"/>
    <property type="evidence" value="ECO:0007669"/>
    <property type="project" value="UniProtKB-SubCell"/>
</dbReference>
<keyword evidence="8" id="KW-1185">Reference proteome</keyword>
<keyword evidence="5 6" id="KW-0472">Membrane</keyword>
<comment type="subcellular location">
    <subcellularLocation>
        <location evidence="6">Cell membrane</location>
        <topology evidence="6">Multi-pass membrane protein</topology>
    </subcellularLocation>
    <subcellularLocation>
        <location evidence="1">Membrane</location>
        <topology evidence="1">Multi-pass membrane protein</topology>
    </subcellularLocation>
</comment>
<feature type="transmembrane region" description="Helical" evidence="6">
    <location>
        <begin position="49"/>
        <end position="69"/>
    </location>
</feature>
<evidence type="ECO:0000313" key="7">
    <source>
        <dbReference type="EMBL" id="MPV86732.1"/>
    </source>
</evidence>
<proteinExistence type="inferred from homology"/>
<comment type="similarity">
    <text evidence="2 6">Belongs to the 4-toluene sulfonate uptake permease (TSUP) (TC 2.A.102) family.</text>
</comment>
<evidence type="ECO:0000256" key="4">
    <source>
        <dbReference type="ARBA" id="ARBA00022989"/>
    </source>
</evidence>
<keyword evidence="3 6" id="KW-0812">Transmembrane</keyword>
<keyword evidence="4 6" id="KW-1133">Transmembrane helix</keyword>
<feature type="transmembrane region" description="Helical" evidence="6">
    <location>
        <begin position="12"/>
        <end position="43"/>
    </location>
</feature>
<sequence length="251" mass="27233">MIDALPVWQIALVLLIFIWSGFVRTALGFGGAALSLPLFLLIIDNPVEIIPIIGLHLLLSAGISLVSSYQHIDWRYLGKTLIVILPFKIIGVIGLLNLPATVLNISVYLITLAYAISYLMKTTPRIRVPGLDYALLAGGGYISGTSLIGAPLIIAVFAKSLPPIRLRATLFCLWILLVLIKMLGFIVTATPLNVNWALYTLPFMAIGHILGEKAHKKILQVDKAKFLRIIGLGLASICLIGLARTLYVSIG</sequence>
<dbReference type="InParanoid" id="A0A6N7EW54"/>
<dbReference type="AlphaFoldDB" id="A0A6N7EW54"/>
<organism evidence="7 8">
    <name type="scientific">Ostreibacterium oceani</name>
    <dbReference type="NCBI Taxonomy" id="2654998"/>
    <lineage>
        <taxon>Bacteria</taxon>
        <taxon>Pseudomonadati</taxon>
        <taxon>Pseudomonadota</taxon>
        <taxon>Gammaproteobacteria</taxon>
        <taxon>Cardiobacteriales</taxon>
        <taxon>Ostreibacteriaceae</taxon>
        <taxon>Ostreibacterium</taxon>
    </lineage>
</organism>
<evidence type="ECO:0000313" key="8">
    <source>
        <dbReference type="Proteomes" id="UP000471298"/>
    </source>
</evidence>
<feature type="transmembrane region" description="Helical" evidence="6">
    <location>
        <begin position="81"/>
        <end position="114"/>
    </location>
</feature>
<evidence type="ECO:0000256" key="1">
    <source>
        <dbReference type="ARBA" id="ARBA00004141"/>
    </source>
</evidence>
<feature type="transmembrane region" description="Helical" evidence="6">
    <location>
        <begin position="226"/>
        <end position="247"/>
    </location>
</feature>
<evidence type="ECO:0000256" key="3">
    <source>
        <dbReference type="ARBA" id="ARBA00022692"/>
    </source>
</evidence>
<feature type="transmembrane region" description="Helical" evidence="6">
    <location>
        <begin position="134"/>
        <end position="158"/>
    </location>
</feature>
<name>A0A6N7EW54_9GAMM</name>
<evidence type="ECO:0000256" key="2">
    <source>
        <dbReference type="ARBA" id="ARBA00009142"/>
    </source>
</evidence>
<keyword evidence="6" id="KW-1003">Cell membrane</keyword>
<dbReference type="InterPro" id="IPR002781">
    <property type="entry name" value="TM_pro_TauE-like"/>
</dbReference>
<feature type="transmembrane region" description="Helical" evidence="6">
    <location>
        <begin position="170"/>
        <end position="190"/>
    </location>
</feature>
<reference evidence="7 8" key="1">
    <citation type="submission" date="2019-10" db="EMBL/GenBank/DDBJ databases">
        <title>Cardiobacteriales fam. a chemoheterotrophic member of the order Cardiobacteriales, and proposal of Cardiobacteriales fam. nov.</title>
        <authorList>
            <person name="Wang C."/>
        </authorList>
    </citation>
    <scope>NUCLEOTIDE SEQUENCE [LARGE SCALE GENOMIC DNA]</scope>
    <source>
        <strain evidence="7 8">ML27</strain>
    </source>
</reference>
<dbReference type="EMBL" id="WHNW01000010">
    <property type="protein sequence ID" value="MPV86732.1"/>
    <property type="molecule type" value="Genomic_DNA"/>
</dbReference>
<protein>
    <recommendedName>
        <fullName evidence="6">Probable membrane transporter protein</fullName>
    </recommendedName>
</protein>
<dbReference type="RefSeq" id="WP_152810723.1">
    <property type="nucleotide sequence ID" value="NZ_WHNW01000010.1"/>
</dbReference>
<accession>A0A6N7EW54</accession>
<dbReference type="Pfam" id="PF01925">
    <property type="entry name" value="TauE"/>
    <property type="match status" value="1"/>
</dbReference>
<gene>
    <name evidence="7" type="ORF">GCU85_08345</name>
</gene>